<dbReference type="PANTHER" id="PTHR10974">
    <property type="entry name" value="FI08016P-RELATED"/>
    <property type="match status" value="1"/>
</dbReference>
<name>A0ABM4D5I0_HYDVU</name>
<evidence type="ECO:0000256" key="1">
    <source>
        <dbReference type="SAM" id="Phobius"/>
    </source>
</evidence>
<dbReference type="Gene3D" id="2.80.10.50">
    <property type="match status" value="1"/>
</dbReference>
<dbReference type="SUPFAM" id="SSF53649">
    <property type="entry name" value="Alkaline phosphatase-like"/>
    <property type="match status" value="1"/>
</dbReference>
<feature type="transmembrane region" description="Helical" evidence="1">
    <location>
        <begin position="12"/>
        <end position="31"/>
    </location>
</feature>
<reference evidence="3" key="1">
    <citation type="submission" date="2025-08" db="UniProtKB">
        <authorList>
            <consortium name="RefSeq"/>
        </authorList>
    </citation>
    <scope>IDENTIFICATION</scope>
</reference>
<sequence>MLIRLAFSPKKCFIVIVLIPVSIFLMTLYYSTIPVNTRGDSYMTNLNDFIRQDSDDYYFQKQDLEDINKIKNSNQELICALKNKIDPFSKSIVNYMKDFGDVECQYSKYLYVNLVNSTVVNITAFGVYHLYNKHIIYDKEKKFQFSTQQNFIKTNTVLLKGYSGALRNKASNRCIIPVNTVKNGESSLIFTTNCSAIEAVFTFEMNGLIRHKVTNMCIGVKNDQKIVNNVRLVITSNCVTSFDIMHEDVIKIHNSEFCIHPLWGGVPSEGQELCLYNMCESRNNLKYSFWTSVADKKTSKLLPLQSEMNMLEVIFFDESRATFFLLSIQPKDLPLPKLSLQPSIFMITIDEASAAHLQRKLKLSYRFIFEEMKSIFYQGYTPISKQTEQNLFAMLSGSINGSTEDLFSIANSLQYATLFSYDDPFHISSHAHHSSLPLFHALKHKTDVIMHDYCIATMPAFKPSIDYLYSFIDAYPNNPKFACIVFSLITQSNFNALSYLDSALEKLLKDLKKLKNTIIVINTVKGSLVGKLAELPQGLLENKSPFLSIYFSEDIRSNYNLAPSRQKDITTPFDLHVTLKSFLSTNKYEHPYGVSLYENTAPRSCVKAGIHSSMCPCN</sequence>
<dbReference type="PANTHER" id="PTHR10974:SF1">
    <property type="entry name" value="FI08016P-RELATED"/>
    <property type="match status" value="1"/>
</dbReference>
<dbReference type="CDD" id="cd23417">
    <property type="entry name" value="beta-trefoil_Ricin_MytiLec-like"/>
    <property type="match status" value="1"/>
</dbReference>
<gene>
    <name evidence="3" type="primary">LOC100215005</name>
</gene>
<keyword evidence="1" id="KW-0812">Transmembrane</keyword>
<dbReference type="InterPro" id="IPR004245">
    <property type="entry name" value="DUF229"/>
</dbReference>
<proteinExistence type="predicted"/>
<protein>
    <submittedName>
        <fullName evidence="3">Uncharacterized protein LOC100215005 isoform X2</fullName>
    </submittedName>
</protein>
<keyword evidence="1" id="KW-1133">Transmembrane helix</keyword>
<dbReference type="Proteomes" id="UP001652625">
    <property type="component" value="Chromosome 12"/>
</dbReference>
<dbReference type="InterPro" id="IPR017850">
    <property type="entry name" value="Alkaline_phosphatase_core_sf"/>
</dbReference>
<keyword evidence="2" id="KW-1185">Reference proteome</keyword>
<evidence type="ECO:0000313" key="2">
    <source>
        <dbReference type="Proteomes" id="UP001652625"/>
    </source>
</evidence>
<dbReference type="SUPFAM" id="SSF50370">
    <property type="entry name" value="Ricin B-like lectins"/>
    <property type="match status" value="1"/>
</dbReference>
<dbReference type="Pfam" id="PF02995">
    <property type="entry name" value="DUF229"/>
    <property type="match status" value="2"/>
</dbReference>
<dbReference type="RefSeq" id="XP_065669537.1">
    <property type="nucleotide sequence ID" value="XM_065813465.1"/>
</dbReference>
<evidence type="ECO:0000313" key="3">
    <source>
        <dbReference type="RefSeq" id="XP_065669537.1"/>
    </source>
</evidence>
<dbReference type="GeneID" id="100215005"/>
<accession>A0ABM4D5I0</accession>
<dbReference type="InterPro" id="IPR035992">
    <property type="entry name" value="Ricin_B-like_lectins"/>
</dbReference>
<organism evidence="2 3">
    <name type="scientific">Hydra vulgaris</name>
    <name type="common">Hydra</name>
    <name type="synonym">Hydra attenuata</name>
    <dbReference type="NCBI Taxonomy" id="6087"/>
    <lineage>
        <taxon>Eukaryota</taxon>
        <taxon>Metazoa</taxon>
        <taxon>Cnidaria</taxon>
        <taxon>Hydrozoa</taxon>
        <taxon>Hydroidolina</taxon>
        <taxon>Anthoathecata</taxon>
        <taxon>Aplanulata</taxon>
        <taxon>Hydridae</taxon>
        <taxon>Hydra</taxon>
    </lineage>
</organism>
<keyword evidence="1" id="KW-0472">Membrane</keyword>